<evidence type="ECO:0000313" key="5">
    <source>
        <dbReference type="Proteomes" id="UP000317155"/>
    </source>
</evidence>
<accession>A0A550J3N6</accession>
<protein>
    <submittedName>
        <fullName evidence="4">AAA family ATPase</fullName>
    </submittedName>
</protein>
<reference evidence="4 5" key="1">
    <citation type="submission" date="2019-07" db="EMBL/GenBank/DDBJ databases">
        <title>Insights of Desulfuromonas acetexigens electromicrobiology.</title>
        <authorList>
            <person name="Katuri K."/>
            <person name="Sapireddy V."/>
            <person name="Shaw D.R."/>
            <person name="Saikaly P."/>
        </authorList>
    </citation>
    <scope>NUCLEOTIDE SEQUENCE [LARGE SCALE GENOMIC DNA]</scope>
    <source>
        <strain evidence="4 5">2873</strain>
    </source>
</reference>
<dbReference type="InterPro" id="IPR002611">
    <property type="entry name" value="IstB_ATP-bd"/>
</dbReference>
<evidence type="ECO:0000259" key="3">
    <source>
        <dbReference type="Pfam" id="PF01695"/>
    </source>
</evidence>
<organism evidence="4 5">
    <name type="scientific">Trichloromonas acetexigens</name>
    <dbReference type="NCBI Taxonomy" id="38815"/>
    <lineage>
        <taxon>Bacteria</taxon>
        <taxon>Pseudomonadati</taxon>
        <taxon>Thermodesulfobacteriota</taxon>
        <taxon>Desulfuromonadia</taxon>
        <taxon>Desulfuromonadales</taxon>
        <taxon>Trichloromonadaceae</taxon>
        <taxon>Trichloromonas</taxon>
    </lineage>
</organism>
<dbReference type="PANTHER" id="PTHR30050:SF4">
    <property type="entry name" value="ATP-BINDING PROTEIN RV3427C IN INSERTION SEQUENCE-RELATED"/>
    <property type="match status" value="1"/>
</dbReference>
<dbReference type="Gene3D" id="3.40.50.300">
    <property type="entry name" value="P-loop containing nucleotide triphosphate hydrolases"/>
    <property type="match status" value="1"/>
</dbReference>
<evidence type="ECO:0000256" key="2">
    <source>
        <dbReference type="ARBA" id="ARBA00022840"/>
    </source>
</evidence>
<dbReference type="RefSeq" id="WP_092056467.1">
    <property type="nucleotide sequence ID" value="NZ_FOJJ01000014.1"/>
</dbReference>
<dbReference type="AlphaFoldDB" id="A0A550J3N6"/>
<dbReference type="InterPro" id="IPR028350">
    <property type="entry name" value="DNAC/IstB-like"/>
</dbReference>
<feature type="domain" description="IstB-like ATP-binding" evidence="3">
    <location>
        <begin position="10"/>
        <end position="242"/>
    </location>
</feature>
<sequence>MLNQPTIEKLTAMKLSAMAKAFADQMQRPDMAALCFEERFGLIVDFQMTELENRRMQNRLRTAKLRFSASIEDLDLRQGRGLDRALILSLAQNQWVRQHHNILVTGPTGAGKSYLACALAQKACRDGHTVLYQRLPRLLHDIAVARLDGRYHKLMAPIGKCEVLVLDDLLISPLTTEEQRELLEIVEERYDRKATIVTSQLPIKAWYDAMQDPTLADAILDRLVHNAYRLELKGESMRRKRSTLDRKSEAVTE</sequence>
<dbReference type="InterPro" id="IPR027417">
    <property type="entry name" value="P-loop_NTPase"/>
</dbReference>
<evidence type="ECO:0000256" key="1">
    <source>
        <dbReference type="ARBA" id="ARBA00022741"/>
    </source>
</evidence>
<dbReference type="GO" id="GO:0006260">
    <property type="term" value="P:DNA replication"/>
    <property type="evidence" value="ECO:0007669"/>
    <property type="project" value="TreeGrafter"/>
</dbReference>
<comment type="caution">
    <text evidence="4">The sequence shown here is derived from an EMBL/GenBank/DDBJ whole genome shotgun (WGS) entry which is preliminary data.</text>
</comment>
<keyword evidence="5" id="KW-1185">Reference proteome</keyword>
<dbReference type="GO" id="GO:0005524">
    <property type="term" value="F:ATP binding"/>
    <property type="evidence" value="ECO:0007669"/>
    <property type="project" value="UniProtKB-KW"/>
</dbReference>
<dbReference type="Proteomes" id="UP000317155">
    <property type="component" value="Unassembled WGS sequence"/>
</dbReference>
<proteinExistence type="predicted"/>
<dbReference type="CDD" id="cd00009">
    <property type="entry name" value="AAA"/>
    <property type="match status" value="1"/>
</dbReference>
<dbReference type="Pfam" id="PF01695">
    <property type="entry name" value="IstB_IS21"/>
    <property type="match status" value="1"/>
</dbReference>
<evidence type="ECO:0000313" key="4">
    <source>
        <dbReference type="EMBL" id="TRO77850.1"/>
    </source>
</evidence>
<dbReference type="NCBIfam" id="NF038214">
    <property type="entry name" value="IS21_help_AAA"/>
    <property type="match status" value="1"/>
</dbReference>
<name>A0A550J3N6_9BACT</name>
<keyword evidence="1" id="KW-0547">Nucleotide-binding</keyword>
<dbReference type="PIRSF" id="PIRSF003073">
    <property type="entry name" value="DNAC_TnpB_IstB"/>
    <property type="match status" value="1"/>
</dbReference>
<keyword evidence="2" id="KW-0067">ATP-binding</keyword>
<dbReference type="EMBL" id="VJVV01000021">
    <property type="protein sequence ID" value="TRO77850.1"/>
    <property type="molecule type" value="Genomic_DNA"/>
</dbReference>
<dbReference type="SUPFAM" id="SSF52540">
    <property type="entry name" value="P-loop containing nucleoside triphosphate hydrolases"/>
    <property type="match status" value="1"/>
</dbReference>
<dbReference type="OrthoDB" id="8150723at2"/>
<dbReference type="PANTHER" id="PTHR30050">
    <property type="entry name" value="CHROMOSOMAL REPLICATION INITIATOR PROTEIN DNAA"/>
    <property type="match status" value="1"/>
</dbReference>
<dbReference type="InterPro" id="IPR047661">
    <property type="entry name" value="IstB"/>
</dbReference>
<gene>
    <name evidence="4" type="ORF">FL622_16840</name>
</gene>